<dbReference type="GeneID" id="87861867"/>
<feature type="region of interest" description="Disordered" evidence="1">
    <location>
        <begin position="200"/>
        <end position="222"/>
    </location>
</feature>
<feature type="compositionally biased region" description="Low complexity" evidence="1">
    <location>
        <begin position="163"/>
        <end position="184"/>
    </location>
</feature>
<comment type="caution">
    <text evidence="2">The sequence shown here is derived from an EMBL/GenBank/DDBJ whole genome shotgun (WGS) entry which is preliminary data.</text>
</comment>
<evidence type="ECO:0000256" key="1">
    <source>
        <dbReference type="SAM" id="MobiDB-lite"/>
    </source>
</evidence>
<dbReference type="Proteomes" id="UP001278500">
    <property type="component" value="Unassembled WGS sequence"/>
</dbReference>
<protein>
    <submittedName>
        <fullName evidence="2">Uncharacterized protein</fullName>
    </submittedName>
</protein>
<sequence length="242" mass="26887">MNNNMDNGAHFLEHPAVRTAWARIDVGNERQATINRPGTFLITPELDFSLVSVHTLARLGLFGYHKFKPTSNHIGYIVSPSGRDVLAIGFVRLEVQLRVQVNVHSVALFNDLVCFIIYQEPPVPADLLFSMGRCSLLCCYGWNMNQIVPHNPSLPLHVPLPSQQQQQQQEQQQEQQQQQPQQLQHRNGNITINTSININANSDRDIDTPPTPAASASASNNHGWASGWAYIYAEPGNGTSSS</sequence>
<accession>A0AAE0JCY4</accession>
<organism evidence="2 3">
    <name type="scientific">Neurospora tetraspora</name>
    <dbReference type="NCBI Taxonomy" id="94610"/>
    <lineage>
        <taxon>Eukaryota</taxon>
        <taxon>Fungi</taxon>
        <taxon>Dikarya</taxon>
        <taxon>Ascomycota</taxon>
        <taxon>Pezizomycotina</taxon>
        <taxon>Sordariomycetes</taxon>
        <taxon>Sordariomycetidae</taxon>
        <taxon>Sordariales</taxon>
        <taxon>Sordariaceae</taxon>
        <taxon>Neurospora</taxon>
    </lineage>
</organism>
<dbReference type="AlphaFoldDB" id="A0AAE0JCY4"/>
<evidence type="ECO:0000313" key="2">
    <source>
        <dbReference type="EMBL" id="KAK3342887.1"/>
    </source>
</evidence>
<proteinExistence type="predicted"/>
<gene>
    <name evidence="2" type="ORF">B0H65DRAFT_427869</name>
</gene>
<dbReference type="EMBL" id="JAUEPP010000005">
    <property type="protein sequence ID" value="KAK3342887.1"/>
    <property type="molecule type" value="Genomic_DNA"/>
</dbReference>
<reference evidence="2" key="2">
    <citation type="submission" date="2023-06" db="EMBL/GenBank/DDBJ databases">
        <authorList>
            <consortium name="Lawrence Berkeley National Laboratory"/>
            <person name="Haridas S."/>
            <person name="Hensen N."/>
            <person name="Bonometti L."/>
            <person name="Westerberg I."/>
            <person name="Brannstrom I.O."/>
            <person name="Guillou S."/>
            <person name="Cros-Aarteil S."/>
            <person name="Calhoun S."/>
            <person name="Kuo A."/>
            <person name="Mondo S."/>
            <person name="Pangilinan J."/>
            <person name="Riley R."/>
            <person name="Labutti K."/>
            <person name="Andreopoulos B."/>
            <person name="Lipzen A."/>
            <person name="Chen C."/>
            <person name="Yanf M."/>
            <person name="Daum C."/>
            <person name="Ng V."/>
            <person name="Clum A."/>
            <person name="Steindorff A."/>
            <person name="Ohm R."/>
            <person name="Martin F."/>
            <person name="Silar P."/>
            <person name="Natvig D."/>
            <person name="Lalanne C."/>
            <person name="Gautier V."/>
            <person name="Ament-Velasquez S.L."/>
            <person name="Kruys A."/>
            <person name="Hutchinson M.I."/>
            <person name="Powell A.J."/>
            <person name="Barry K."/>
            <person name="Miller A.N."/>
            <person name="Grigoriev I.V."/>
            <person name="Debuchy R."/>
            <person name="Gladieux P."/>
            <person name="Thoren M.H."/>
            <person name="Johannesson H."/>
        </authorList>
    </citation>
    <scope>NUCLEOTIDE SEQUENCE</scope>
    <source>
        <strain evidence="2">CBS 560.94</strain>
    </source>
</reference>
<keyword evidence="3" id="KW-1185">Reference proteome</keyword>
<reference evidence="2" key="1">
    <citation type="journal article" date="2023" name="Mol. Phylogenet. Evol.">
        <title>Genome-scale phylogeny and comparative genomics of the fungal order Sordariales.</title>
        <authorList>
            <person name="Hensen N."/>
            <person name="Bonometti L."/>
            <person name="Westerberg I."/>
            <person name="Brannstrom I.O."/>
            <person name="Guillou S."/>
            <person name="Cros-Aarteil S."/>
            <person name="Calhoun S."/>
            <person name="Haridas S."/>
            <person name="Kuo A."/>
            <person name="Mondo S."/>
            <person name="Pangilinan J."/>
            <person name="Riley R."/>
            <person name="LaButti K."/>
            <person name="Andreopoulos B."/>
            <person name="Lipzen A."/>
            <person name="Chen C."/>
            <person name="Yan M."/>
            <person name="Daum C."/>
            <person name="Ng V."/>
            <person name="Clum A."/>
            <person name="Steindorff A."/>
            <person name="Ohm R.A."/>
            <person name="Martin F."/>
            <person name="Silar P."/>
            <person name="Natvig D.O."/>
            <person name="Lalanne C."/>
            <person name="Gautier V."/>
            <person name="Ament-Velasquez S.L."/>
            <person name="Kruys A."/>
            <person name="Hutchinson M.I."/>
            <person name="Powell A.J."/>
            <person name="Barry K."/>
            <person name="Miller A.N."/>
            <person name="Grigoriev I.V."/>
            <person name="Debuchy R."/>
            <person name="Gladieux P."/>
            <person name="Hiltunen Thoren M."/>
            <person name="Johannesson H."/>
        </authorList>
    </citation>
    <scope>NUCLEOTIDE SEQUENCE</scope>
    <source>
        <strain evidence="2">CBS 560.94</strain>
    </source>
</reference>
<feature type="region of interest" description="Disordered" evidence="1">
    <location>
        <begin position="157"/>
        <end position="184"/>
    </location>
</feature>
<dbReference type="RefSeq" id="XP_062680680.1">
    <property type="nucleotide sequence ID" value="XM_062824713.1"/>
</dbReference>
<name>A0AAE0JCY4_9PEZI</name>
<evidence type="ECO:0000313" key="3">
    <source>
        <dbReference type="Proteomes" id="UP001278500"/>
    </source>
</evidence>